<protein>
    <recommendedName>
        <fullName evidence="4">Response regulatory domain-containing protein</fullName>
    </recommendedName>
</protein>
<dbReference type="EMBL" id="JAGKQQ010000001">
    <property type="protein sequence ID" value="MBP3959268.1"/>
    <property type="molecule type" value="Genomic_DNA"/>
</dbReference>
<reference evidence="2 3" key="1">
    <citation type="submission" date="2021-04" db="EMBL/GenBank/DDBJ databases">
        <authorList>
            <person name="Ivanova A."/>
        </authorList>
    </citation>
    <scope>NUCLEOTIDE SEQUENCE [LARGE SCALE GENOMIC DNA]</scope>
    <source>
        <strain evidence="2 3">G18</strain>
    </source>
</reference>
<proteinExistence type="predicted"/>
<dbReference type="RefSeq" id="WP_210659878.1">
    <property type="nucleotide sequence ID" value="NZ_JAGKQQ010000001.1"/>
</dbReference>
<dbReference type="InterPro" id="IPR027417">
    <property type="entry name" value="P-loop_NTPase"/>
</dbReference>
<evidence type="ECO:0000256" key="1">
    <source>
        <dbReference type="SAM" id="Coils"/>
    </source>
</evidence>
<evidence type="ECO:0000313" key="3">
    <source>
        <dbReference type="Proteomes" id="UP000676565"/>
    </source>
</evidence>
<name>A0ABS5C036_9BACT</name>
<dbReference type="Proteomes" id="UP000676565">
    <property type="component" value="Unassembled WGS sequence"/>
</dbReference>
<feature type="coiled-coil region" evidence="1">
    <location>
        <begin position="267"/>
        <end position="294"/>
    </location>
</feature>
<keyword evidence="1" id="KW-0175">Coiled coil</keyword>
<keyword evidence="3" id="KW-1185">Reference proteome</keyword>
<evidence type="ECO:0000313" key="2">
    <source>
        <dbReference type="EMBL" id="MBP3959268.1"/>
    </source>
</evidence>
<organism evidence="2 3">
    <name type="scientific">Gemmata palustris</name>
    <dbReference type="NCBI Taxonomy" id="2822762"/>
    <lineage>
        <taxon>Bacteria</taxon>
        <taxon>Pseudomonadati</taxon>
        <taxon>Planctomycetota</taxon>
        <taxon>Planctomycetia</taxon>
        <taxon>Gemmatales</taxon>
        <taxon>Gemmataceae</taxon>
        <taxon>Gemmata</taxon>
    </lineage>
</organism>
<gene>
    <name evidence="2" type="ORF">J8F10_28825</name>
</gene>
<sequence>MTASDPGDRGRQWLTRLFAGDAIPAIAPIALPPADRTAVEHAAVARAAGCCDLFVIHADPAAGERVIADIARAAPDRVLVLSPNPGAADRVTERLLKCGVPVLRALADDENPTRPSPAVSKVTSVALGSARAEQARREAAAEVTAAESRIAAFASVSKALARLAEVNESLARLGADLVERTAARDRIESDLRAETDTPFALALAKLQADHDEATTKLAAELQAATAAHTEKEAALTQARHILAEAVRKPGFLSRLFSGKTKPGTVDLADLEKQVHAHETEVAALADQVRDLQAKSDASRATTATECAALVASELSSRRTASDAAITTTEDERARAQAEATALNKVITAAVPGEDCATAEQKLTAAREKAAEIARSAPQIGARAIVGTPGSLSADPVFSAFADKPPFGVLVLDRAEELPEAEFPRLARLAERWVLVGHALPPDDPRPQFNNARSRGPRSGRAEVPFAARLAKALDRETWTVEGERLVCRLTHLTPDQRRSMTREPLADRPEIELRFTATGADPLLAEIAFPGHTAVPVAKSFLFHELGEVLLRPCGELCWTHGADAITAGWSAADVGPDAAWVDLEAGVREKVTGAGPFTFTAAVSFDPTAGWDADRAAAWLATHLPPPSPSRFAALPRTPGARPGA</sequence>
<comment type="caution">
    <text evidence="2">The sequence shown here is derived from an EMBL/GenBank/DDBJ whole genome shotgun (WGS) entry which is preliminary data.</text>
</comment>
<feature type="coiled-coil region" evidence="1">
    <location>
        <begin position="325"/>
        <end position="375"/>
    </location>
</feature>
<dbReference type="Gene3D" id="3.40.50.300">
    <property type="entry name" value="P-loop containing nucleotide triphosphate hydrolases"/>
    <property type="match status" value="1"/>
</dbReference>
<accession>A0ABS5C036</accession>
<evidence type="ECO:0008006" key="4">
    <source>
        <dbReference type="Google" id="ProtNLM"/>
    </source>
</evidence>